<accession>A0AAV7EDC8</accession>
<dbReference type="InterPro" id="IPR006016">
    <property type="entry name" value="UspA"/>
</dbReference>
<proteinExistence type="predicted"/>
<dbReference type="InterPro" id="IPR051348">
    <property type="entry name" value="U-box_ubiquitin_ligases"/>
</dbReference>
<keyword evidence="3" id="KW-0833">Ubl conjugation pathway</keyword>
<name>A0AAV7EDC8_ARIFI</name>
<dbReference type="PANTHER" id="PTHR45647:SF132">
    <property type="entry name" value="KINASE WITH ADENINE NUCLEOTIDE ALPHA HYDROLASES-LIKE DOMAIN-CONTAINING PROTEIN"/>
    <property type="match status" value="1"/>
</dbReference>
<dbReference type="EMBL" id="JAINDJ010000005">
    <property type="protein sequence ID" value="KAG9445856.1"/>
    <property type="molecule type" value="Genomic_DNA"/>
</dbReference>
<keyword evidence="7" id="KW-1185">Reference proteome</keyword>
<evidence type="ECO:0000256" key="3">
    <source>
        <dbReference type="ARBA" id="ARBA00022786"/>
    </source>
</evidence>
<evidence type="ECO:0000313" key="6">
    <source>
        <dbReference type="EMBL" id="KAG9445856.1"/>
    </source>
</evidence>
<comment type="catalytic activity">
    <reaction evidence="1">
        <text>S-ubiquitinyl-[E2 ubiquitin-conjugating enzyme]-L-cysteine + [acceptor protein]-L-lysine = [E2 ubiquitin-conjugating enzyme]-L-cysteine + N(6)-ubiquitinyl-[acceptor protein]-L-lysine.</text>
        <dbReference type="EC" id="2.3.2.27"/>
    </reaction>
</comment>
<dbReference type="GO" id="GO:0061630">
    <property type="term" value="F:ubiquitin protein ligase activity"/>
    <property type="evidence" value="ECO:0007669"/>
    <property type="project" value="UniProtKB-EC"/>
</dbReference>
<evidence type="ECO:0000256" key="2">
    <source>
        <dbReference type="ARBA" id="ARBA00012483"/>
    </source>
</evidence>
<evidence type="ECO:0000256" key="1">
    <source>
        <dbReference type="ARBA" id="ARBA00000900"/>
    </source>
</evidence>
<dbReference type="CDD" id="cd01989">
    <property type="entry name" value="USP_STK_Ubox_N"/>
    <property type="match status" value="1"/>
</dbReference>
<reference evidence="6 7" key="1">
    <citation type="submission" date="2021-07" db="EMBL/GenBank/DDBJ databases">
        <title>The Aristolochia fimbriata genome: insights into angiosperm evolution, floral development and chemical biosynthesis.</title>
        <authorList>
            <person name="Jiao Y."/>
        </authorList>
    </citation>
    <scope>NUCLEOTIDE SEQUENCE [LARGE SCALE GENOMIC DNA]</scope>
    <source>
        <strain evidence="6">IBCAS-2021</strain>
        <tissue evidence="6">Leaf</tissue>
    </source>
</reference>
<feature type="domain" description="UspA" evidence="5">
    <location>
        <begin position="15"/>
        <end position="150"/>
    </location>
</feature>
<protein>
    <recommendedName>
        <fullName evidence="2">RING-type E3 ubiquitin transferase</fullName>
        <ecNumber evidence="2">2.3.2.27</ecNumber>
    </recommendedName>
</protein>
<dbReference type="SUPFAM" id="SSF52402">
    <property type="entry name" value="Adenine nucleotide alpha hydrolases-like"/>
    <property type="match status" value="1"/>
</dbReference>
<sequence length="278" mass="29919">MWNNGSDEKRIHGSVAVAIDMDKGSQYALNWATEELLNRGDTVILIHVLTTPQSLPNPPWNQVAASDVNGAASDANDAGASAAIREAKNSNAENLFLPFRSFCDSKNIQCKEVVLEDRDKDVSTAVVDYISRNAIEHLVISASGRNDFIRKFKETDIPTGVCERAPEFCTVYVISKGKISSVRSATNPPVPTEIHSLPSIVKEQSETPATQAPVAAAPSPTGPPAAAPSRKLANWLSSPKSVLLVSAVATLGLAWALSRSSSNSWFSSSKFLSFFYKN</sequence>
<feature type="region of interest" description="Disordered" evidence="4">
    <location>
        <begin position="205"/>
        <end position="230"/>
    </location>
</feature>
<evidence type="ECO:0000256" key="4">
    <source>
        <dbReference type="SAM" id="MobiDB-lite"/>
    </source>
</evidence>
<dbReference type="Pfam" id="PF00582">
    <property type="entry name" value="Usp"/>
    <property type="match status" value="1"/>
</dbReference>
<dbReference type="Proteomes" id="UP000825729">
    <property type="component" value="Unassembled WGS sequence"/>
</dbReference>
<dbReference type="Gene3D" id="3.40.50.620">
    <property type="entry name" value="HUPs"/>
    <property type="match status" value="1"/>
</dbReference>
<dbReference type="InterPro" id="IPR014729">
    <property type="entry name" value="Rossmann-like_a/b/a_fold"/>
</dbReference>
<gene>
    <name evidence="6" type="ORF">H6P81_011984</name>
</gene>
<evidence type="ECO:0000259" key="5">
    <source>
        <dbReference type="Pfam" id="PF00582"/>
    </source>
</evidence>
<dbReference type="EC" id="2.3.2.27" evidence="2"/>
<organism evidence="6 7">
    <name type="scientific">Aristolochia fimbriata</name>
    <name type="common">White veined hardy Dutchman's pipe vine</name>
    <dbReference type="NCBI Taxonomy" id="158543"/>
    <lineage>
        <taxon>Eukaryota</taxon>
        <taxon>Viridiplantae</taxon>
        <taxon>Streptophyta</taxon>
        <taxon>Embryophyta</taxon>
        <taxon>Tracheophyta</taxon>
        <taxon>Spermatophyta</taxon>
        <taxon>Magnoliopsida</taxon>
        <taxon>Magnoliidae</taxon>
        <taxon>Piperales</taxon>
        <taxon>Aristolochiaceae</taxon>
        <taxon>Aristolochia</taxon>
    </lineage>
</organism>
<dbReference type="AlphaFoldDB" id="A0AAV7EDC8"/>
<dbReference type="PANTHER" id="PTHR45647">
    <property type="entry name" value="OS02G0152300 PROTEIN"/>
    <property type="match status" value="1"/>
</dbReference>
<feature type="compositionally biased region" description="Low complexity" evidence="4">
    <location>
        <begin position="207"/>
        <end position="219"/>
    </location>
</feature>
<evidence type="ECO:0000313" key="7">
    <source>
        <dbReference type="Proteomes" id="UP000825729"/>
    </source>
</evidence>
<comment type="caution">
    <text evidence="6">The sequence shown here is derived from an EMBL/GenBank/DDBJ whole genome shotgun (WGS) entry which is preliminary data.</text>
</comment>